<gene>
    <name evidence="2" type="primary">LOC106013212</name>
</gene>
<proteinExistence type="predicted"/>
<evidence type="ECO:0000313" key="1">
    <source>
        <dbReference type="Proteomes" id="UP000694888"/>
    </source>
</evidence>
<accession>A0ABM1AA55</accession>
<reference evidence="2" key="1">
    <citation type="submission" date="2025-08" db="UniProtKB">
        <authorList>
            <consortium name="RefSeq"/>
        </authorList>
    </citation>
    <scope>IDENTIFICATION</scope>
</reference>
<dbReference type="RefSeq" id="XP_012943762.2">
    <property type="nucleotide sequence ID" value="XM_013088308.2"/>
</dbReference>
<organism evidence="1 2">
    <name type="scientific">Aplysia californica</name>
    <name type="common">California sea hare</name>
    <dbReference type="NCBI Taxonomy" id="6500"/>
    <lineage>
        <taxon>Eukaryota</taxon>
        <taxon>Metazoa</taxon>
        <taxon>Spiralia</taxon>
        <taxon>Lophotrochozoa</taxon>
        <taxon>Mollusca</taxon>
        <taxon>Gastropoda</taxon>
        <taxon>Heterobranchia</taxon>
        <taxon>Euthyneura</taxon>
        <taxon>Tectipleura</taxon>
        <taxon>Aplysiida</taxon>
        <taxon>Aplysioidea</taxon>
        <taxon>Aplysiidae</taxon>
        <taxon>Aplysia</taxon>
    </lineage>
</organism>
<evidence type="ECO:0000313" key="2">
    <source>
        <dbReference type="RefSeq" id="XP_012943762.2"/>
    </source>
</evidence>
<dbReference type="Proteomes" id="UP000694888">
    <property type="component" value="Unplaced"/>
</dbReference>
<keyword evidence="1" id="KW-1185">Reference proteome</keyword>
<name>A0ABM1AA55_APLCA</name>
<protein>
    <submittedName>
        <fullName evidence="2">Uncharacterized protein LOC106013212</fullName>
    </submittedName>
</protein>
<dbReference type="GeneID" id="106013212"/>
<sequence>MAWPCKLRKPEDRQGSWLSDIQKIFRGIWKKQTFVARVVHHAGGCCVVDLTLPDGQLVNSMLIKSEVTSPVSSACPGAVVKPFKQVQTRESETRAAAPTSQVVQGPLLYEHEESHHVARVHISRTSPMVRMIFV</sequence>